<gene>
    <name evidence="1" type="ORF">DHEL01_v200489</name>
</gene>
<sequence>MMDSSAWVVFPLTTQFVADRAYTASASSCQHSMTEYPPREARAVMLRGVVVLVVIGDWSRSCCAMASVGNLDRTLVRTDLKSIMIHVC</sequence>
<dbReference type="EMBL" id="MAVT02000019">
    <property type="protein sequence ID" value="POS81122.1"/>
    <property type="molecule type" value="Genomic_DNA"/>
</dbReference>
<proteinExistence type="predicted"/>
<dbReference type="InParanoid" id="A0A2P5IF43"/>
<dbReference type="OrthoDB" id="5237395at2759"/>
<protein>
    <submittedName>
        <fullName evidence="1">Uncharacterized protein</fullName>
    </submittedName>
</protein>
<dbReference type="AlphaFoldDB" id="A0A2P5IF43"/>
<organism evidence="1 2">
    <name type="scientific">Diaporthe helianthi</name>
    <dbReference type="NCBI Taxonomy" id="158607"/>
    <lineage>
        <taxon>Eukaryota</taxon>
        <taxon>Fungi</taxon>
        <taxon>Dikarya</taxon>
        <taxon>Ascomycota</taxon>
        <taxon>Pezizomycotina</taxon>
        <taxon>Sordariomycetes</taxon>
        <taxon>Sordariomycetidae</taxon>
        <taxon>Diaporthales</taxon>
        <taxon>Diaporthaceae</taxon>
        <taxon>Diaporthe</taxon>
    </lineage>
</organism>
<dbReference type="Proteomes" id="UP000094444">
    <property type="component" value="Unassembled WGS sequence"/>
</dbReference>
<evidence type="ECO:0000313" key="1">
    <source>
        <dbReference type="EMBL" id="POS81122.1"/>
    </source>
</evidence>
<name>A0A2P5IF43_DIAHE</name>
<keyword evidence="2" id="KW-1185">Reference proteome</keyword>
<accession>A0A2P5IF43</accession>
<comment type="caution">
    <text evidence="1">The sequence shown here is derived from an EMBL/GenBank/DDBJ whole genome shotgun (WGS) entry which is preliminary data.</text>
</comment>
<evidence type="ECO:0000313" key="2">
    <source>
        <dbReference type="Proteomes" id="UP000094444"/>
    </source>
</evidence>
<reference evidence="1" key="1">
    <citation type="submission" date="2017-09" db="EMBL/GenBank/DDBJ databases">
        <title>Polyketide synthases of a Diaporthe helianthi virulent isolate.</title>
        <authorList>
            <person name="Baroncelli R."/>
        </authorList>
    </citation>
    <scope>NUCLEOTIDE SEQUENCE [LARGE SCALE GENOMIC DNA]</scope>
    <source>
        <strain evidence="1">7/96</strain>
    </source>
</reference>